<evidence type="ECO:0000256" key="1">
    <source>
        <dbReference type="ARBA" id="ARBA00007689"/>
    </source>
</evidence>
<evidence type="ECO:0000259" key="2">
    <source>
        <dbReference type="Pfam" id="PF03795"/>
    </source>
</evidence>
<dbReference type="Proteomes" id="UP001596492">
    <property type="component" value="Unassembled WGS sequence"/>
</dbReference>
<dbReference type="PANTHER" id="PTHR35174">
    <property type="entry name" value="BLL7171 PROTEIN-RELATED"/>
    <property type="match status" value="1"/>
</dbReference>
<accession>A0ABW2IKI0</accession>
<dbReference type="InterPro" id="IPR011008">
    <property type="entry name" value="Dimeric_a/b-barrel"/>
</dbReference>
<evidence type="ECO:0000313" key="3">
    <source>
        <dbReference type="EMBL" id="MFC7291432.1"/>
    </source>
</evidence>
<comment type="caution">
    <text evidence="3">The sequence shown here is derived from an EMBL/GenBank/DDBJ whole genome shotgun (WGS) entry which is preliminary data.</text>
</comment>
<reference evidence="4" key="1">
    <citation type="journal article" date="2019" name="Int. J. Syst. Evol. Microbiol.">
        <title>The Global Catalogue of Microorganisms (GCM) 10K type strain sequencing project: providing services to taxonomists for standard genome sequencing and annotation.</title>
        <authorList>
            <consortium name="The Broad Institute Genomics Platform"/>
            <consortium name="The Broad Institute Genome Sequencing Center for Infectious Disease"/>
            <person name="Wu L."/>
            <person name="Ma J."/>
        </authorList>
    </citation>
    <scope>NUCLEOTIDE SEQUENCE [LARGE SCALE GENOMIC DNA]</scope>
    <source>
        <strain evidence="4">CCUG 51308</strain>
    </source>
</reference>
<comment type="similarity">
    <text evidence="1">Belongs to the YciI family.</text>
</comment>
<dbReference type="InterPro" id="IPR005545">
    <property type="entry name" value="YCII"/>
</dbReference>
<evidence type="ECO:0000313" key="4">
    <source>
        <dbReference type="Proteomes" id="UP001596492"/>
    </source>
</evidence>
<dbReference type="Pfam" id="PF03795">
    <property type="entry name" value="YCII"/>
    <property type="match status" value="1"/>
</dbReference>
<dbReference type="RefSeq" id="WP_382166661.1">
    <property type="nucleotide sequence ID" value="NZ_JBHTBR010000004.1"/>
</dbReference>
<organism evidence="3 4">
    <name type="scientific">Hirschia litorea</name>
    <dbReference type="NCBI Taxonomy" id="1199156"/>
    <lineage>
        <taxon>Bacteria</taxon>
        <taxon>Pseudomonadati</taxon>
        <taxon>Pseudomonadota</taxon>
        <taxon>Alphaproteobacteria</taxon>
        <taxon>Hyphomonadales</taxon>
        <taxon>Hyphomonadaceae</taxon>
        <taxon>Hirschia</taxon>
    </lineage>
</organism>
<sequence length="116" mass="12680">MQFLCLIYGTEGKDPQPGTEAFGAYIQEYEAFTAMCVENGVFKGGEALQPVATASTVTTENGKVEIMDGPFAETKEQLGGYYLLDCKDLDEALSYAAKIPTAKYGRVEVRPIMTFE</sequence>
<protein>
    <submittedName>
        <fullName evidence="3">YciI family protein</fullName>
    </submittedName>
</protein>
<gene>
    <name evidence="3" type="ORF">ACFQS8_07385</name>
</gene>
<dbReference type="EMBL" id="JBHTBR010000004">
    <property type="protein sequence ID" value="MFC7291432.1"/>
    <property type="molecule type" value="Genomic_DNA"/>
</dbReference>
<keyword evidence="4" id="KW-1185">Reference proteome</keyword>
<dbReference type="PANTHER" id="PTHR35174:SF3">
    <property type="entry name" value="BLL7171 PROTEIN"/>
    <property type="match status" value="1"/>
</dbReference>
<name>A0ABW2IKI0_9PROT</name>
<dbReference type="SUPFAM" id="SSF54909">
    <property type="entry name" value="Dimeric alpha+beta barrel"/>
    <property type="match status" value="1"/>
</dbReference>
<proteinExistence type="inferred from homology"/>
<dbReference type="Gene3D" id="3.30.70.1060">
    <property type="entry name" value="Dimeric alpha+beta barrel"/>
    <property type="match status" value="1"/>
</dbReference>
<feature type="domain" description="YCII-related" evidence="2">
    <location>
        <begin position="1"/>
        <end position="115"/>
    </location>
</feature>